<dbReference type="PANTHER" id="PTHR47515">
    <property type="entry name" value="LOW CALCIUM RESPONSE LOCUS PROTEIN T"/>
    <property type="match status" value="1"/>
</dbReference>
<gene>
    <name evidence="2" type="ORF">WT56_08465</name>
</gene>
<evidence type="ECO:0000313" key="2">
    <source>
        <dbReference type="EMBL" id="KWF34083.1"/>
    </source>
</evidence>
<dbReference type="EMBL" id="LPJR01000016">
    <property type="protein sequence ID" value="KWF34083.1"/>
    <property type="molecule type" value="Genomic_DNA"/>
</dbReference>
<reference evidence="2 3" key="1">
    <citation type="submission" date="2015-11" db="EMBL/GenBank/DDBJ databases">
        <title>Expanding the genomic diversity of Burkholderia species for the development of highly accurate diagnostics.</title>
        <authorList>
            <person name="Sahl J."/>
            <person name="Keim P."/>
            <person name="Wagner D."/>
        </authorList>
    </citation>
    <scope>NUCLEOTIDE SEQUENCE [LARGE SCALE GENOMIC DNA]</scope>
    <source>
        <strain evidence="2 3">MSMB368WGS</strain>
    </source>
</reference>
<name>A0A132EKU0_9BURK</name>
<organism evidence="2 3">
    <name type="scientific">Burkholderia pseudomultivorans</name>
    <dbReference type="NCBI Taxonomy" id="1207504"/>
    <lineage>
        <taxon>Bacteria</taxon>
        <taxon>Pseudomonadati</taxon>
        <taxon>Pseudomonadota</taxon>
        <taxon>Betaproteobacteria</taxon>
        <taxon>Burkholderiales</taxon>
        <taxon>Burkholderiaceae</taxon>
        <taxon>Burkholderia</taxon>
        <taxon>Burkholderia cepacia complex</taxon>
    </lineage>
</organism>
<sequence length="61" mass="7038">MWAYHYKVQIDFSRPGKLTGDSFIETFNGSFGDECLNLGWFESLTGAQCEIGVWHRDSEEM</sequence>
<evidence type="ECO:0000259" key="1">
    <source>
        <dbReference type="Pfam" id="PF13683"/>
    </source>
</evidence>
<dbReference type="AlphaFoldDB" id="A0A132EKU0"/>
<dbReference type="GO" id="GO:0015074">
    <property type="term" value="P:DNA integration"/>
    <property type="evidence" value="ECO:0007669"/>
    <property type="project" value="InterPro"/>
</dbReference>
<dbReference type="InterPro" id="IPR001584">
    <property type="entry name" value="Integrase_cat-core"/>
</dbReference>
<dbReference type="OrthoDB" id="9816028at2"/>
<dbReference type="Pfam" id="PF13683">
    <property type="entry name" value="rve_3"/>
    <property type="match status" value="1"/>
</dbReference>
<accession>A0A132EKU0</accession>
<dbReference type="Proteomes" id="UP000062912">
    <property type="component" value="Unassembled WGS sequence"/>
</dbReference>
<feature type="domain" description="Integrase catalytic" evidence="1">
    <location>
        <begin position="7"/>
        <end position="56"/>
    </location>
</feature>
<proteinExistence type="predicted"/>
<dbReference type="PANTHER" id="PTHR47515:SF1">
    <property type="entry name" value="BLR2054 PROTEIN"/>
    <property type="match status" value="1"/>
</dbReference>
<evidence type="ECO:0000313" key="3">
    <source>
        <dbReference type="Proteomes" id="UP000062912"/>
    </source>
</evidence>
<comment type="caution">
    <text evidence="2">The sequence shown here is derived from an EMBL/GenBank/DDBJ whole genome shotgun (WGS) entry which is preliminary data.</text>
</comment>
<protein>
    <recommendedName>
        <fullName evidence="1">Integrase catalytic domain-containing protein</fullName>
    </recommendedName>
</protein>